<organism evidence="1">
    <name type="scientific">marine sediment metagenome</name>
    <dbReference type="NCBI Taxonomy" id="412755"/>
    <lineage>
        <taxon>unclassified sequences</taxon>
        <taxon>metagenomes</taxon>
        <taxon>ecological metagenomes</taxon>
    </lineage>
</organism>
<proteinExistence type="predicted"/>
<evidence type="ECO:0008006" key="2">
    <source>
        <dbReference type="Google" id="ProtNLM"/>
    </source>
</evidence>
<sequence>MRVLIACEFSQIVTRAFRDKGHEAYSCDILATEGNPEWHIQGDVLEILDDGWDLMMAFPPCTRLCNSGVRWLRERNLWDEMRKAAEFFKRLLKSPIKKACIENSIPHKYAIKEIGRRYDQIIQPWQFGHGESKATCLWLNNLPPLMATKIMTGREQRIYNMPKTPDRGHKRSVIFQGIADAMAEQWGIEEL</sequence>
<comment type="caution">
    <text evidence="1">The sequence shown here is derived from an EMBL/GenBank/DDBJ whole genome shotgun (WGS) entry which is preliminary data.</text>
</comment>
<name>A0A0F9EYE3_9ZZZZ</name>
<accession>A0A0F9EYE3</accession>
<protein>
    <recommendedName>
        <fullName evidence="2">DNA cytosine methyltransferase</fullName>
    </recommendedName>
</protein>
<dbReference type="EMBL" id="LAZR01023278">
    <property type="protein sequence ID" value="KKL79059.1"/>
    <property type="molecule type" value="Genomic_DNA"/>
</dbReference>
<gene>
    <name evidence="1" type="ORF">LCGC14_2018630</name>
</gene>
<dbReference type="AlphaFoldDB" id="A0A0F9EYE3"/>
<evidence type="ECO:0000313" key="1">
    <source>
        <dbReference type="EMBL" id="KKL79059.1"/>
    </source>
</evidence>
<reference evidence="1" key="1">
    <citation type="journal article" date="2015" name="Nature">
        <title>Complex archaea that bridge the gap between prokaryotes and eukaryotes.</title>
        <authorList>
            <person name="Spang A."/>
            <person name="Saw J.H."/>
            <person name="Jorgensen S.L."/>
            <person name="Zaremba-Niedzwiedzka K."/>
            <person name="Martijn J."/>
            <person name="Lind A.E."/>
            <person name="van Eijk R."/>
            <person name="Schleper C."/>
            <person name="Guy L."/>
            <person name="Ettema T.J."/>
        </authorList>
    </citation>
    <scope>NUCLEOTIDE SEQUENCE</scope>
</reference>